<evidence type="ECO:0000313" key="9">
    <source>
        <dbReference type="Proteomes" id="UP000005408"/>
    </source>
</evidence>
<name>A0A8W8P0U9_MAGGI</name>
<dbReference type="SMART" id="SM00327">
    <property type="entry name" value="VWA"/>
    <property type="match status" value="2"/>
</dbReference>
<dbReference type="FunFam" id="3.40.50.410:FF:000004">
    <property type="entry name" value="collagen alpha-6(VI) chain"/>
    <property type="match status" value="1"/>
</dbReference>
<evidence type="ECO:0000256" key="1">
    <source>
        <dbReference type="ARBA" id="ARBA00004613"/>
    </source>
</evidence>
<dbReference type="GO" id="GO:0005576">
    <property type="term" value="C:extracellular region"/>
    <property type="evidence" value="ECO:0007669"/>
    <property type="project" value="UniProtKB-SubCell"/>
</dbReference>
<feature type="domain" description="VWFA" evidence="7">
    <location>
        <begin position="31"/>
        <end position="253"/>
    </location>
</feature>
<evidence type="ECO:0000313" key="8">
    <source>
        <dbReference type="EnsemblMetazoa" id="G8881.6:cds"/>
    </source>
</evidence>
<keyword evidence="4" id="KW-0677">Repeat</keyword>
<dbReference type="Pfam" id="PF00092">
    <property type="entry name" value="VWA"/>
    <property type="match status" value="2"/>
</dbReference>
<dbReference type="PRINTS" id="PR00453">
    <property type="entry name" value="VWFADOMAIN"/>
</dbReference>
<dbReference type="EnsemblMetazoa" id="G8881.6">
    <property type="protein sequence ID" value="G8881.6:cds"/>
    <property type="gene ID" value="G8881"/>
</dbReference>
<dbReference type="InterPro" id="IPR002035">
    <property type="entry name" value="VWF_A"/>
</dbReference>
<dbReference type="SUPFAM" id="SSF53300">
    <property type="entry name" value="vWA-like"/>
    <property type="match status" value="3"/>
</dbReference>
<evidence type="ECO:0000256" key="2">
    <source>
        <dbReference type="ARBA" id="ARBA00022525"/>
    </source>
</evidence>
<keyword evidence="5" id="KW-0325">Glycoprotein</keyword>
<evidence type="ECO:0000256" key="3">
    <source>
        <dbReference type="ARBA" id="ARBA00022729"/>
    </source>
</evidence>
<evidence type="ECO:0000259" key="7">
    <source>
        <dbReference type="PROSITE" id="PS50234"/>
    </source>
</evidence>
<evidence type="ECO:0000256" key="4">
    <source>
        <dbReference type="ARBA" id="ARBA00022737"/>
    </source>
</evidence>
<feature type="chain" id="PRO_5036469127" description="VWFA domain-containing protein" evidence="6">
    <location>
        <begin position="20"/>
        <end position="469"/>
    </location>
</feature>
<dbReference type="PANTHER" id="PTHR24020:SF84">
    <property type="entry name" value="VWFA DOMAIN-CONTAINING PROTEIN"/>
    <property type="match status" value="1"/>
</dbReference>
<protein>
    <recommendedName>
        <fullName evidence="7">VWFA domain-containing protein</fullName>
    </recommendedName>
</protein>
<dbReference type="PROSITE" id="PS50234">
    <property type="entry name" value="VWFA"/>
    <property type="match status" value="2"/>
</dbReference>
<keyword evidence="3 6" id="KW-0732">Signal</keyword>
<sequence length="469" mass="51138">MNGVFAFLLVQASLVFVQADFKAECDLVPADFVFLLDSSGSETTKGFKTQLAFISNFTSNFEVGADKAQFAAVTFSTGVHKNFVSMVTNEFAINPNDTMVAVSQFATTSRTDILFNQYPDKDSLLNAIARIQWMNGESNTHTGLNELAHHVFQVKSHNIHHGHHGHQAVTYGPRSESAKIAIVLTDGRSLEPDQTIRAAHQLHNMGVEVFVIGMGHSVDFRELQQIATDRDHVYRISSTNDLAAIHTNIVDAICKLKVPPPTTTPMPTTTTTLPTTTVKQACGQKPADIVFLLDASESEQAEGFGKEIQFVYNFARKFHIGPQNVQFSSVTFSSNVRNDFFLNTYSNRHDVLNAIQKISYMQGGTNTSFGLKFVRDNSFKPQNGARTNATKIVIVITDGQSADSAATKHEAQLLHHQGVLVYAVGVGSDVDSSELKAISSNGTPILVTDFSLLHDIQASLETAACHGGT</sequence>
<feature type="domain" description="VWFA" evidence="7">
    <location>
        <begin position="288"/>
        <end position="460"/>
    </location>
</feature>
<keyword evidence="9" id="KW-1185">Reference proteome</keyword>
<evidence type="ECO:0000256" key="5">
    <source>
        <dbReference type="ARBA" id="ARBA00023180"/>
    </source>
</evidence>
<feature type="signal peptide" evidence="6">
    <location>
        <begin position="1"/>
        <end position="19"/>
    </location>
</feature>
<comment type="subcellular location">
    <subcellularLocation>
        <location evidence="1">Secreted</location>
    </subcellularLocation>
</comment>
<dbReference type="Gene3D" id="3.40.50.410">
    <property type="entry name" value="von Willebrand factor, type A domain"/>
    <property type="match status" value="3"/>
</dbReference>
<reference evidence="8" key="1">
    <citation type="submission" date="2022-08" db="UniProtKB">
        <authorList>
            <consortium name="EnsemblMetazoa"/>
        </authorList>
    </citation>
    <scope>IDENTIFICATION</scope>
    <source>
        <strain evidence="8">05x7-T-G4-1.051#20</strain>
    </source>
</reference>
<dbReference type="InterPro" id="IPR036465">
    <property type="entry name" value="vWFA_dom_sf"/>
</dbReference>
<dbReference type="Proteomes" id="UP000005408">
    <property type="component" value="Unassembled WGS sequence"/>
</dbReference>
<dbReference type="AlphaFoldDB" id="A0A8W8P0U9"/>
<dbReference type="PANTHER" id="PTHR24020">
    <property type="entry name" value="COLLAGEN ALPHA"/>
    <property type="match status" value="1"/>
</dbReference>
<keyword evidence="2" id="KW-0964">Secreted</keyword>
<accession>A0A8W8P0U9</accession>
<organism evidence="8 9">
    <name type="scientific">Magallana gigas</name>
    <name type="common">Pacific oyster</name>
    <name type="synonym">Crassostrea gigas</name>
    <dbReference type="NCBI Taxonomy" id="29159"/>
    <lineage>
        <taxon>Eukaryota</taxon>
        <taxon>Metazoa</taxon>
        <taxon>Spiralia</taxon>
        <taxon>Lophotrochozoa</taxon>
        <taxon>Mollusca</taxon>
        <taxon>Bivalvia</taxon>
        <taxon>Autobranchia</taxon>
        <taxon>Pteriomorphia</taxon>
        <taxon>Ostreida</taxon>
        <taxon>Ostreoidea</taxon>
        <taxon>Ostreidae</taxon>
        <taxon>Magallana</taxon>
    </lineage>
</organism>
<proteinExistence type="predicted"/>
<evidence type="ECO:0000256" key="6">
    <source>
        <dbReference type="SAM" id="SignalP"/>
    </source>
</evidence>
<dbReference type="InterPro" id="IPR050525">
    <property type="entry name" value="ECM_Assembly_Org"/>
</dbReference>